<proteinExistence type="inferred from homology"/>
<keyword evidence="3" id="KW-0695">RNA-directed DNA polymerase</keyword>
<keyword evidence="4" id="KW-1185">Reference proteome</keyword>
<dbReference type="InterPro" id="IPR030931">
    <property type="entry name" value="Group_II_RT_mat"/>
</dbReference>
<accession>A0ABS3YW30</accession>
<dbReference type="GO" id="GO:0003964">
    <property type="term" value="F:RNA-directed DNA polymerase activity"/>
    <property type="evidence" value="ECO:0007669"/>
    <property type="project" value="UniProtKB-KW"/>
</dbReference>
<feature type="domain" description="Reverse transcriptase" evidence="2">
    <location>
        <begin position="69"/>
        <end position="314"/>
    </location>
</feature>
<protein>
    <submittedName>
        <fullName evidence="3">Group II intron reverse transcriptase/maturase</fullName>
        <ecNumber evidence="3">2.7.7.49</ecNumber>
    </submittedName>
</protein>
<comment type="caution">
    <text evidence="3">The sequence shown here is derived from an EMBL/GenBank/DDBJ whole genome shotgun (WGS) entry which is preliminary data.</text>
</comment>
<dbReference type="PANTHER" id="PTHR34047:SF8">
    <property type="entry name" value="PROTEIN YKFC"/>
    <property type="match status" value="1"/>
</dbReference>
<evidence type="ECO:0000313" key="4">
    <source>
        <dbReference type="Proteomes" id="UP000677244"/>
    </source>
</evidence>
<dbReference type="InterPro" id="IPR043128">
    <property type="entry name" value="Rev_trsase/Diguanyl_cyclase"/>
</dbReference>
<dbReference type="SUPFAM" id="SSF56672">
    <property type="entry name" value="DNA/RNA polymerases"/>
    <property type="match status" value="1"/>
</dbReference>
<dbReference type="NCBIfam" id="TIGR04416">
    <property type="entry name" value="group_II_RT_mat"/>
    <property type="match status" value="1"/>
</dbReference>
<dbReference type="InterPro" id="IPR051083">
    <property type="entry name" value="GrpII_Intron_Splice-Mob/Def"/>
</dbReference>
<dbReference type="PROSITE" id="PS50878">
    <property type="entry name" value="RT_POL"/>
    <property type="match status" value="1"/>
</dbReference>
<dbReference type="Gene3D" id="3.30.70.270">
    <property type="match status" value="1"/>
</dbReference>
<gene>
    <name evidence="3" type="primary">ltrA</name>
    <name evidence="3" type="ORF">J7I42_17300</name>
</gene>
<keyword evidence="3" id="KW-0808">Transferase</keyword>
<evidence type="ECO:0000313" key="3">
    <source>
        <dbReference type="EMBL" id="MBO9202044.1"/>
    </source>
</evidence>
<sequence length="417" mass="48156">MEKMLTVEMQIAERARKYRSEALTNLHEFIDVPLLQESFDSLNKRGASGVDAETWIDYHKQRETRIPQLLTAFKSGNYRAPNIRRVFIPKGDGKLRPLGLPTVEDKLLQTAVTRVLQPVYEDMFYPSSYGFRPGKSQHQALEELTRQISWKGMRYIIDADMQNYFGSINHQYLREFLDLRIKDGVIRKMIDKWLKAGILDNGQLVYPTEGTPQGGTISPLISNVYLHYVLDEWFVRQIQPLLKGDSFLIRFADDFLLGFTNKEDATRVMQVLPKRLGKHGLTLHPEKTKLLDLEEEKGKPGQDKKTFDFLGFTHYMGMSRKGKRILKRKTNSKKLNASLKRMSEWIKLNRHKLSMPLLIAELNQKLRGHYALVRLRAALHSICSTVDVNPRRSCCICCNVSEGGDQLHQHLLEAEEV</sequence>
<organism evidence="3 4">
    <name type="scientific">Niastella soli</name>
    <dbReference type="NCBI Taxonomy" id="2821487"/>
    <lineage>
        <taxon>Bacteria</taxon>
        <taxon>Pseudomonadati</taxon>
        <taxon>Bacteroidota</taxon>
        <taxon>Chitinophagia</taxon>
        <taxon>Chitinophagales</taxon>
        <taxon>Chitinophagaceae</taxon>
        <taxon>Niastella</taxon>
    </lineage>
</organism>
<keyword evidence="3" id="KW-0548">Nucleotidyltransferase</keyword>
<dbReference type="PANTHER" id="PTHR34047">
    <property type="entry name" value="NUCLEAR INTRON MATURASE 1, MITOCHONDRIAL-RELATED"/>
    <property type="match status" value="1"/>
</dbReference>
<evidence type="ECO:0000259" key="2">
    <source>
        <dbReference type="PROSITE" id="PS50878"/>
    </source>
</evidence>
<comment type="similarity">
    <text evidence="1">Belongs to the bacterial reverse transcriptase family.</text>
</comment>
<dbReference type="CDD" id="cd01651">
    <property type="entry name" value="RT_G2_intron"/>
    <property type="match status" value="1"/>
</dbReference>
<dbReference type="InterPro" id="IPR000477">
    <property type="entry name" value="RT_dom"/>
</dbReference>
<reference evidence="3 4" key="1">
    <citation type="submission" date="2021-03" db="EMBL/GenBank/DDBJ databases">
        <title>Assistant Professor.</title>
        <authorList>
            <person name="Huq M.A."/>
        </authorList>
    </citation>
    <scope>NUCLEOTIDE SEQUENCE [LARGE SCALE GENOMIC DNA]</scope>
    <source>
        <strain evidence="3 4">MAH-29</strain>
    </source>
</reference>
<dbReference type="EC" id="2.7.7.49" evidence="3"/>
<name>A0ABS3YW30_9BACT</name>
<dbReference type="Proteomes" id="UP000677244">
    <property type="component" value="Unassembled WGS sequence"/>
</dbReference>
<dbReference type="Pfam" id="PF00078">
    <property type="entry name" value="RVT_1"/>
    <property type="match status" value="1"/>
</dbReference>
<dbReference type="RefSeq" id="WP_209140096.1">
    <property type="nucleotide sequence ID" value="NZ_JAGHKO010000004.1"/>
</dbReference>
<dbReference type="InterPro" id="IPR043502">
    <property type="entry name" value="DNA/RNA_pol_sf"/>
</dbReference>
<dbReference type="EMBL" id="JAGHKO010000004">
    <property type="protein sequence ID" value="MBO9202044.1"/>
    <property type="molecule type" value="Genomic_DNA"/>
</dbReference>
<evidence type="ECO:0000256" key="1">
    <source>
        <dbReference type="ARBA" id="ARBA00034120"/>
    </source>
</evidence>